<dbReference type="PANTHER" id="PTHR21621">
    <property type="entry name" value="RIBOSOMAL PROTEIN S6 MODIFICATION PROTEIN"/>
    <property type="match status" value="1"/>
</dbReference>
<name>A0A0G0NDB3_9BACT</name>
<dbReference type="GO" id="GO:0009432">
    <property type="term" value="P:SOS response"/>
    <property type="evidence" value="ECO:0007669"/>
    <property type="project" value="TreeGrafter"/>
</dbReference>
<comment type="caution">
    <text evidence="2">The sequence shown here is derived from an EMBL/GenBank/DDBJ whole genome shotgun (WGS) entry which is preliminary data.</text>
</comment>
<evidence type="ECO:0000259" key="1">
    <source>
        <dbReference type="Pfam" id="PF14397"/>
    </source>
</evidence>
<dbReference type="Gene3D" id="3.30.470.20">
    <property type="entry name" value="ATP-grasp fold, B domain"/>
    <property type="match status" value="1"/>
</dbReference>
<dbReference type="InterPro" id="IPR039523">
    <property type="entry name" value="RimK-rel_E_lig_ATP-grasp"/>
</dbReference>
<dbReference type="STRING" id="1618550.UT39_C0015G0014"/>
<dbReference type="GO" id="GO:0018169">
    <property type="term" value="F:ribosomal S6-glutamic acid ligase activity"/>
    <property type="evidence" value="ECO:0007669"/>
    <property type="project" value="TreeGrafter"/>
</dbReference>
<evidence type="ECO:0000313" key="3">
    <source>
        <dbReference type="Proteomes" id="UP000034246"/>
    </source>
</evidence>
<organism evidence="2 3">
    <name type="scientific">Candidatus Woesebacteria bacterium GW2011_GWA1_39_21</name>
    <dbReference type="NCBI Taxonomy" id="1618550"/>
    <lineage>
        <taxon>Bacteria</taxon>
        <taxon>Candidatus Woeseibacteriota</taxon>
    </lineage>
</organism>
<dbReference type="PANTHER" id="PTHR21621:SF0">
    <property type="entry name" value="BETA-CITRYLGLUTAMATE SYNTHASE B-RELATED"/>
    <property type="match status" value="1"/>
</dbReference>
<dbReference type="Proteomes" id="UP000034246">
    <property type="component" value="Unassembled WGS sequence"/>
</dbReference>
<dbReference type="EMBL" id="LBWP01000015">
    <property type="protein sequence ID" value="KKR10801.1"/>
    <property type="molecule type" value="Genomic_DNA"/>
</dbReference>
<reference evidence="2 3" key="1">
    <citation type="journal article" date="2015" name="Nature">
        <title>rRNA introns, odd ribosomes, and small enigmatic genomes across a large radiation of phyla.</title>
        <authorList>
            <person name="Brown C.T."/>
            <person name="Hug L.A."/>
            <person name="Thomas B.C."/>
            <person name="Sharon I."/>
            <person name="Castelle C.J."/>
            <person name="Singh A."/>
            <person name="Wilkins M.J."/>
            <person name="Williams K.H."/>
            <person name="Banfield J.F."/>
        </authorList>
    </citation>
    <scope>NUCLEOTIDE SEQUENCE [LARGE SCALE GENOMIC DNA]</scope>
</reference>
<dbReference type="Gene3D" id="2.40.70.10">
    <property type="entry name" value="Acid Proteases"/>
    <property type="match status" value="1"/>
</dbReference>
<dbReference type="SUPFAM" id="SSF50630">
    <property type="entry name" value="Acid proteases"/>
    <property type="match status" value="1"/>
</dbReference>
<proteinExistence type="predicted"/>
<sequence length="461" mass="51916">MKISNILGLNARTQLFSYRFNTREGKKVADSKIQTWRVLKKAGVPTPAILKRFKVPSDVFQFDWASLPDAFALKPSRGLGGEGIIVVKKRALQKINRVNGKTVEIKEKIVWITTQRERLTASDLQLHVLDILEGAYSMGSTPDVAFIQEYVGRHKVFRKLAYRGTPDIRIIVFRRVPVMAMLRLPTKQSKGRANLHQGAVGVGVDIATGITTRAVWNQNYIDSKPGSSKKLHGVKIPQWNGVLTTAVNAQIASGLTYVGADVVLHPEKGPMIIEINAQPGLQIQLANKAGLRRRLDKIEDLQVLSAEHGVKIARALFAESFAGRVKLDEGTKTVNVWELVKIVDVNKRRHKIPVKIDTGAWRTSIDESFAKELGLTYPENIIAKKKVRNQMGRATRMMINLVYYLADKRVKSVATLAKRNKMRVKMIIGRRDLGNLLVRADESEVAKYDWYKNLWLRKSQK</sequence>
<dbReference type="InterPro" id="IPR021109">
    <property type="entry name" value="Peptidase_aspartic_dom_sf"/>
</dbReference>
<feature type="domain" description="Alpha-L-glutamate ligase-related protein ATP-grasp" evidence="1">
    <location>
        <begin position="112"/>
        <end position="299"/>
    </location>
</feature>
<evidence type="ECO:0000313" key="2">
    <source>
        <dbReference type="EMBL" id="KKR10801.1"/>
    </source>
</evidence>
<dbReference type="AlphaFoldDB" id="A0A0G0NDB3"/>
<keyword evidence="2" id="KW-0436">Ligase</keyword>
<dbReference type="Pfam" id="PF14397">
    <property type="entry name" value="ATPgrasp_ST"/>
    <property type="match status" value="1"/>
</dbReference>
<gene>
    <name evidence="2" type="ORF">UT39_C0015G0014</name>
</gene>
<dbReference type="GO" id="GO:0005737">
    <property type="term" value="C:cytoplasm"/>
    <property type="evidence" value="ECO:0007669"/>
    <property type="project" value="TreeGrafter"/>
</dbReference>
<dbReference type="PATRIC" id="fig|1618550.3.peg.881"/>
<dbReference type="SUPFAM" id="SSF56059">
    <property type="entry name" value="Glutathione synthetase ATP-binding domain-like"/>
    <property type="match status" value="1"/>
</dbReference>
<protein>
    <submittedName>
        <fullName evidence="2">Alpha-L-glutamate ligase-related protein</fullName>
    </submittedName>
</protein>
<accession>A0A0G0NDB3</accession>